<reference evidence="3 4" key="1">
    <citation type="submission" date="2019-07" db="EMBL/GenBank/DDBJ databases">
        <title>Whole genome shotgun sequence of Meiothermus hypogaeus NBRC 106114.</title>
        <authorList>
            <person name="Hosoyama A."/>
            <person name="Uohara A."/>
            <person name="Ohji S."/>
            <person name="Ichikawa N."/>
        </authorList>
    </citation>
    <scope>NUCLEOTIDE SEQUENCE [LARGE SCALE GENOMIC DNA]</scope>
    <source>
        <strain evidence="3 4">NBRC 106114</strain>
    </source>
</reference>
<dbReference type="RefSeq" id="WP_119340784.1">
    <property type="nucleotide sequence ID" value="NZ_BJXL01000012.1"/>
</dbReference>
<dbReference type="InterPro" id="IPR035647">
    <property type="entry name" value="EFG_III/V"/>
</dbReference>
<comment type="similarity">
    <text evidence="1">Belongs to the IMPACT family.</text>
</comment>
<dbReference type="Pfam" id="PF01205">
    <property type="entry name" value="Impact_N"/>
    <property type="match status" value="1"/>
</dbReference>
<dbReference type="EMBL" id="BJXL01000012">
    <property type="protein sequence ID" value="GEM82472.1"/>
    <property type="molecule type" value="Genomic_DNA"/>
</dbReference>
<evidence type="ECO:0000256" key="1">
    <source>
        <dbReference type="ARBA" id="ARBA00007665"/>
    </source>
</evidence>
<feature type="domain" description="Impact N-terminal" evidence="2">
    <location>
        <begin position="21"/>
        <end position="121"/>
    </location>
</feature>
<dbReference type="PANTHER" id="PTHR16301:SF20">
    <property type="entry name" value="IMPACT FAMILY MEMBER YIGZ"/>
    <property type="match status" value="1"/>
</dbReference>
<gene>
    <name evidence="3" type="ORF">MHY01S_06380</name>
</gene>
<dbReference type="AlphaFoldDB" id="A0A511R0Y8"/>
<dbReference type="GO" id="GO:0006446">
    <property type="term" value="P:regulation of translational initiation"/>
    <property type="evidence" value="ECO:0007669"/>
    <property type="project" value="TreeGrafter"/>
</dbReference>
<dbReference type="Proteomes" id="UP000321197">
    <property type="component" value="Unassembled WGS sequence"/>
</dbReference>
<dbReference type="SUPFAM" id="SSF54211">
    <property type="entry name" value="Ribosomal protein S5 domain 2-like"/>
    <property type="match status" value="1"/>
</dbReference>
<dbReference type="InterPro" id="IPR023582">
    <property type="entry name" value="Impact"/>
</dbReference>
<proteinExistence type="inferred from homology"/>
<dbReference type="Gene3D" id="3.30.70.240">
    <property type="match status" value="1"/>
</dbReference>
<dbReference type="PANTHER" id="PTHR16301">
    <property type="entry name" value="IMPACT-RELATED"/>
    <property type="match status" value="1"/>
</dbReference>
<sequence length="203" mass="22268">MSSVHSRLTLERPWSHELEVKHSRFVAQAAPVASPEEALAYVQAVRNPQATHNCWAYKVGSLYRFSDDGEPSGTAGRPILSAIEGQGLDGVVVVVARTFGGIKLGAGGLVRAYGGAASECLRQAPKRVIVPRVRCSLQAPFEFSNTLFHLLAGLHREAEAYNEAGLSVVFTLDEDQLPLFQEQVRDQTRGRALLRVLERLEVY</sequence>
<dbReference type="InterPro" id="IPR020568">
    <property type="entry name" value="Ribosomal_Su5_D2-typ_SF"/>
</dbReference>
<name>A0A511R0Y8_9DEIN</name>
<protein>
    <recommendedName>
        <fullName evidence="2">Impact N-terminal domain-containing protein</fullName>
    </recommendedName>
</protein>
<dbReference type="InterPro" id="IPR036956">
    <property type="entry name" value="Impact_N_sf"/>
</dbReference>
<evidence type="ECO:0000313" key="4">
    <source>
        <dbReference type="Proteomes" id="UP000321197"/>
    </source>
</evidence>
<accession>A0A511R0Y8</accession>
<dbReference type="GO" id="GO:0005737">
    <property type="term" value="C:cytoplasm"/>
    <property type="evidence" value="ECO:0007669"/>
    <property type="project" value="TreeGrafter"/>
</dbReference>
<dbReference type="Gene3D" id="3.30.230.30">
    <property type="entry name" value="Impact, N-terminal domain"/>
    <property type="match status" value="1"/>
</dbReference>
<comment type="caution">
    <text evidence="3">The sequence shown here is derived from an EMBL/GenBank/DDBJ whole genome shotgun (WGS) entry which is preliminary data.</text>
</comment>
<evidence type="ECO:0000259" key="2">
    <source>
        <dbReference type="Pfam" id="PF01205"/>
    </source>
</evidence>
<dbReference type="SUPFAM" id="SSF54980">
    <property type="entry name" value="EF-G C-terminal domain-like"/>
    <property type="match status" value="1"/>
</dbReference>
<organism evidence="3 4">
    <name type="scientific">Meiothermus hypogaeus NBRC 106114</name>
    <dbReference type="NCBI Taxonomy" id="1227553"/>
    <lineage>
        <taxon>Bacteria</taxon>
        <taxon>Thermotogati</taxon>
        <taxon>Deinococcota</taxon>
        <taxon>Deinococci</taxon>
        <taxon>Thermales</taxon>
        <taxon>Thermaceae</taxon>
        <taxon>Meiothermus</taxon>
    </lineage>
</organism>
<dbReference type="OrthoDB" id="9813771at2"/>
<evidence type="ECO:0000313" key="3">
    <source>
        <dbReference type="EMBL" id="GEM82472.1"/>
    </source>
</evidence>
<dbReference type="InterPro" id="IPR001498">
    <property type="entry name" value="Impact_N"/>
</dbReference>